<evidence type="ECO:0000256" key="1">
    <source>
        <dbReference type="ARBA" id="ARBA00022617"/>
    </source>
</evidence>
<gene>
    <name evidence="8" type="ORF">SAMN02745148_02374</name>
</gene>
<dbReference type="SUPFAM" id="SSF46626">
    <property type="entry name" value="Cytochrome c"/>
    <property type="match status" value="2"/>
</dbReference>
<dbReference type="InterPro" id="IPR036909">
    <property type="entry name" value="Cyt_c-like_dom_sf"/>
</dbReference>
<accession>A0A1M5AX57</accession>
<dbReference type="PANTHER" id="PTHR35008:SF9">
    <property type="entry name" value="CYTOCHROME C DOMAIN-CONTAINING PROTEIN"/>
    <property type="match status" value="1"/>
</dbReference>
<dbReference type="Pfam" id="PF00034">
    <property type="entry name" value="Cytochrom_C"/>
    <property type="match status" value="1"/>
</dbReference>
<keyword evidence="6" id="KW-0472">Membrane</keyword>
<dbReference type="OrthoDB" id="9779283at2"/>
<keyword evidence="6" id="KW-1133">Transmembrane helix</keyword>
<dbReference type="GO" id="GO:0009055">
    <property type="term" value="F:electron transfer activity"/>
    <property type="evidence" value="ECO:0007669"/>
    <property type="project" value="InterPro"/>
</dbReference>
<keyword evidence="6" id="KW-0812">Transmembrane</keyword>
<keyword evidence="2 4" id="KW-0479">Metal-binding</keyword>
<dbReference type="InterPro" id="IPR051459">
    <property type="entry name" value="Cytochrome_c-type_DH"/>
</dbReference>
<dbReference type="PROSITE" id="PS51007">
    <property type="entry name" value="CYTC"/>
    <property type="match status" value="2"/>
</dbReference>
<sequence length="385" mass="43051">MNDHNPSRANRSARRRFAYAGVGAVVLFVAGTLVANYKLLPYLTGSPAETSQAEKNKQIAQQARQKLGEERQAWQNDPKADPPRPPTGPEGYFQPPQEHEIPDDEFGQAIRRGREIFFNTGTNAREFAGNELACANCHLDGGRKENSAPMWAAINNYPAYRGKNKMINTMEDRINGCFTYSMNAQSSPSGGPPPPGHQVYKDLQSYFYWLGDGAPLNEDMPGRGYPTMQKTDQGYDWQRGEEVFVNNCAVCHGLDGQGQKDINGRYIFPPLWGPHSYNWGAGMHRVNTAAGFIKANMPLGKPFSLSDQQAWDVAAYINSFPRPADPRQTDEGISLEESREKYHQHMGYYNHSLHGVTLGEGATPERWERFVESWRAAGMSAMNQP</sequence>
<dbReference type="EMBL" id="FQUJ01000010">
    <property type="protein sequence ID" value="SHF34726.1"/>
    <property type="molecule type" value="Genomic_DNA"/>
</dbReference>
<dbReference type="PANTHER" id="PTHR35008">
    <property type="entry name" value="BLL4482 PROTEIN-RELATED"/>
    <property type="match status" value="1"/>
</dbReference>
<dbReference type="STRING" id="1121942.SAMN02745148_02374"/>
<evidence type="ECO:0000256" key="3">
    <source>
        <dbReference type="ARBA" id="ARBA00023004"/>
    </source>
</evidence>
<protein>
    <submittedName>
        <fullName evidence="8">Cytochrome c</fullName>
    </submittedName>
</protein>
<name>A0A1M5AX57_9GAMM</name>
<dbReference type="AlphaFoldDB" id="A0A1M5AX57"/>
<feature type="compositionally biased region" description="Basic and acidic residues" evidence="5">
    <location>
        <begin position="66"/>
        <end position="82"/>
    </location>
</feature>
<evidence type="ECO:0000256" key="2">
    <source>
        <dbReference type="ARBA" id="ARBA00022723"/>
    </source>
</evidence>
<keyword evidence="1 4" id="KW-0349">Heme</keyword>
<feature type="region of interest" description="Disordered" evidence="5">
    <location>
        <begin position="49"/>
        <end position="102"/>
    </location>
</feature>
<feature type="domain" description="Cytochrome c" evidence="7">
    <location>
        <begin position="235"/>
        <end position="321"/>
    </location>
</feature>
<dbReference type="InterPro" id="IPR009056">
    <property type="entry name" value="Cyt_c-like_dom"/>
</dbReference>
<keyword evidence="9" id="KW-1185">Reference proteome</keyword>
<evidence type="ECO:0000256" key="4">
    <source>
        <dbReference type="PROSITE-ProRule" id="PRU00433"/>
    </source>
</evidence>
<evidence type="ECO:0000259" key="7">
    <source>
        <dbReference type="PROSITE" id="PS51007"/>
    </source>
</evidence>
<dbReference type="RefSeq" id="WP_072823090.1">
    <property type="nucleotide sequence ID" value="NZ_FQUJ01000010.1"/>
</dbReference>
<dbReference type="GO" id="GO:0020037">
    <property type="term" value="F:heme binding"/>
    <property type="evidence" value="ECO:0007669"/>
    <property type="project" value="InterPro"/>
</dbReference>
<keyword evidence="3 4" id="KW-0408">Iron</keyword>
<reference evidence="8 9" key="1">
    <citation type="submission" date="2016-11" db="EMBL/GenBank/DDBJ databases">
        <authorList>
            <person name="Jaros S."/>
            <person name="Januszkiewicz K."/>
            <person name="Wedrychowicz H."/>
        </authorList>
    </citation>
    <scope>NUCLEOTIDE SEQUENCE [LARGE SCALE GENOMIC DNA]</scope>
    <source>
        <strain evidence="8 9">DSM 19980</strain>
    </source>
</reference>
<evidence type="ECO:0000313" key="9">
    <source>
        <dbReference type="Proteomes" id="UP000184346"/>
    </source>
</evidence>
<evidence type="ECO:0000256" key="6">
    <source>
        <dbReference type="SAM" id="Phobius"/>
    </source>
</evidence>
<evidence type="ECO:0000256" key="5">
    <source>
        <dbReference type="SAM" id="MobiDB-lite"/>
    </source>
</evidence>
<dbReference type="Proteomes" id="UP000184346">
    <property type="component" value="Unassembled WGS sequence"/>
</dbReference>
<organism evidence="8 9">
    <name type="scientific">Modicisalibacter ilicicola DSM 19980</name>
    <dbReference type="NCBI Taxonomy" id="1121942"/>
    <lineage>
        <taxon>Bacteria</taxon>
        <taxon>Pseudomonadati</taxon>
        <taxon>Pseudomonadota</taxon>
        <taxon>Gammaproteobacteria</taxon>
        <taxon>Oceanospirillales</taxon>
        <taxon>Halomonadaceae</taxon>
        <taxon>Modicisalibacter</taxon>
    </lineage>
</organism>
<feature type="transmembrane region" description="Helical" evidence="6">
    <location>
        <begin position="17"/>
        <end position="37"/>
    </location>
</feature>
<evidence type="ECO:0000313" key="8">
    <source>
        <dbReference type="EMBL" id="SHF34726.1"/>
    </source>
</evidence>
<dbReference type="Gene3D" id="1.10.760.10">
    <property type="entry name" value="Cytochrome c-like domain"/>
    <property type="match status" value="2"/>
</dbReference>
<proteinExistence type="predicted"/>
<feature type="domain" description="Cytochrome c" evidence="7">
    <location>
        <begin position="108"/>
        <end position="214"/>
    </location>
</feature>
<dbReference type="GO" id="GO:0046872">
    <property type="term" value="F:metal ion binding"/>
    <property type="evidence" value="ECO:0007669"/>
    <property type="project" value="UniProtKB-KW"/>
</dbReference>